<dbReference type="EMBL" id="VXIS01000008">
    <property type="protein sequence ID" value="KAA8914175.1"/>
    <property type="molecule type" value="Genomic_DNA"/>
</dbReference>
<reference evidence="1 2" key="1">
    <citation type="submission" date="2019-09" db="EMBL/GenBank/DDBJ databases">
        <title>Draft genome of the ectomycorrhizal ascomycete Sphaerosporella brunnea.</title>
        <authorList>
            <consortium name="DOE Joint Genome Institute"/>
            <person name="Benucci G.M."/>
            <person name="Marozzi G."/>
            <person name="Antonielli L."/>
            <person name="Sanchez S."/>
            <person name="Marco P."/>
            <person name="Wang X."/>
            <person name="Falini L.B."/>
            <person name="Barry K."/>
            <person name="Haridas S."/>
            <person name="Lipzen A."/>
            <person name="Labutti K."/>
            <person name="Grigoriev I.V."/>
            <person name="Murat C."/>
            <person name="Martin F."/>
            <person name="Albertini E."/>
            <person name="Donnini D."/>
            <person name="Bonito G."/>
        </authorList>
    </citation>
    <scope>NUCLEOTIDE SEQUENCE [LARGE SCALE GENOMIC DNA]</scope>
    <source>
        <strain evidence="1 2">Sb_GMNB300</strain>
    </source>
</reference>
<organism evidence="1 2">
    <name type="scientific">Sphaerosporella brunnea</name>
    <dbReference type="NCBI Taxonomy" id="1250544"/>
    <lineage>
        <taxon>Eukaryota</taxon>
        <taxon>Fungi</taxon>
        <taxon>Dikarya</taxon>
        <taxon>Ascomycota</taxon>
        <taxon>Pezizomycotina</taxon>
        <taxon>Pezizomycetes</taxon>
        <taxon>Pezizales</taxon>
        <taxon>Pyronemataceae</taxon>
        <taxon>Sphaerosporella</taxon>
    </lineage>
</organism>
<comment type="caution">
    <text evidence="1">The sequence shown here is derived from an EMBL/GenBank/DDBJ whole genome shotgun (WGS) entry which is preliminary data.</text>
</comment>
<dbReference type="AlphaFoldDB" id="A0A5J5FAE7"/>
<dbReference type="InParanoid" id="A0A5J5FAE7"/>
<protein>
    <submittedName>
        <fullName evidence="1">Uncharacterized protein</fullName>
    </submittedName>
</protein>
<keyword evidence="2" id="KW-1185">Reference proteome</keyword>
<evidence type="ECO:0000313" key="2">
    <source>
        <dbReference type="Proteomes" id="UP000326924"/>
    </source>
</evidence>
<name>A0A5J5FAE7_9PEZI</name>
<accession>A0A5J5FAE7</accession>
<proteinExistence type="predicted"/>
<dbReference type="Proteomes" id="UP000326924">
    <property type="component" value="Unassembled WGS sequence"/>
</dbReference>
<evidence type="ECO:0000313" key="1">
    <source>
        <dbReference type="EMBL" id="KAA8914175.1"/>
    </source>
</evidence>
<dbReference type="OrthoDB" id="6250593at2759"/>
<gene>
    <name evidence="1" type="ORF">FN846DRAFT_902286</name>
</gene>
<sequence>MSDAAPHLTSLYKASLQRPLAELAFLNANAVVSDDGCAAMKQSLAAARQKLRIGRFVLTCAFAHVKKDAAELKADAGQQFEVLDDDNKD</sequence>